<dbReference type="InParanoid" id="A0A078B903"/>
<keyword evidence="5" id="KW-1185">Reference proteome</keyword>
<feature type="domain" description="EF-hand" evidence="3">
    <location>
        <begin position="1"/>
        <end position="25"/>
    </location>
</feature>
<dbReference type="OrthoDB" id="445416at2759"/>
<dbReference type="Pfam" id="PF13499">
    <property type="entry name" value="EF-hand_7"/>
    <property type="match status" value="1"/>
</dbReference>
<evidence type="ECO:0000256" key="2">
    <source>
        <dbReference type="SAM" id="MobiDB-lite"/>
    </source>
</evidence>
<sequence>MFDKEKSGFIDVGDLQTIMRSLGRDPHEAIELLQGLELSQEGRLSFQEFLKIMKTLENRLISGKDENEQSPREADLEERNKYGSLLPRTGVHFLPDSKVVDLLKQSFNLDLNKCFRILNDHRKKCIKEMKLAEAIRAQLKFDDLKSKETLRQMQNMRQAQEQELITVENAQRAQFLEFSQAWDNYMSDYEATAYLSLEKLKEKHILELQQLQEQIRKEYKVKLKLTKELMENRKQVQTLISLKRYEEAEAMNNQCDQKEAEEKQAMEAQINEQIQRAEERLRAKQQLALAALLKRIQRDRNEQLKHRQIDSQRLIQRNKNLLLDLLNKQNMETRRTNQFLKFALGVRSPEKKNYFKSKLFTAPEDAKLKIGDENSRTMYNNINNKTNTSFAAIKNQSLNQNRAKTSNVGDPRSISMDITQNDTNKSYTRGAQRINVKNSSNSGNQSMFLNNRSSIGNKTRGSEEMISNGNARIASQKEVKLPQIRQ</sequence>
<accession>A0A078B903</accession>
<dbReference type="PROSITE" id="PS50222">
    <property type="entry name" value="EF_HAND_2"/>
    <property type="match status" value="1"/>
</dbReference>
<organism evidence="4 5">
    <name type="scientific">Stylonychia lemnae</name>
    <name type="common">Ciliate</name>
    <dbReference type="NCBI Taxonomy" id="5949"/>
    <lineage>
        <taxon>Eukaryota</taxon>
        <taxon>Sar</taxon>
        <taxon>Alveolata</taxon>
        <taxon>Ciliophora</taxon>
        <taxon>Intramacronucleata</taxon>
        <taxon>Spirotrichea</taxon>
        <taxon>Stichotrichia</taxon>
        <taxon>Sporadotrichida</taxon>
        <taxon>Oxytrichidae</taxon>
        <taxon>Stylonychinae</taxon>
        <taxon>Stylonychia</taxon>
    </lineage>
</organism>
<dbReference type="InterPro" id="IPR002048">
    <property type="entry name" value="EF_hand_dom"/>
</dbReference>
<evidence type="ECO:0000313" key="5">
    <source>
        <dbReference type="Proteomes" id="UP000039865"/>
    </source>
</evidence>
<dbReference type="PANTHER" id="PTHR47026:SF2">
    <property type="entry name" value="FLAGELLAR ASSOCIATED PROTEIN"/>
    <property type="match status" value="1"/>
</dbReference>
<name>A0A078B903_STYLE</name>
<proteinExistence type="predicted"/>
<gene>
    <name evidence="4" type="primary">Contig3780.g4045</name>
    <name evidence="4" type="ORF">STYLEM_18895</name>
</gene>
<dbReference type="InterPro" id="IPR011992">
    <property type="entry name" value="EF-hand-dom_pair"/>
</dbReference>
<dbReference type="Proteomes" id="UP000039865">
    <property type="component" value="Unassembled WGS sequence"/>
</dbReference>
<dbReference type="Gene3D" id="1.10.238.10">
    <property type="entry name" value="EF-hand"/>
    <property type="match status" value="1"/>
</dbReference>
<feature type="region of interest" description="Disordered" evidence="2">
    <location>
        <begin position="437"/>
        <end position="486"/>
    </location>
</feature>
<dbReference type="SUPFAM" id="SSF47473">
    <property type="entry name" value="EF-hand"/>
    <property type="match status" value="1"/>
</dbReference>
<evidence type="ECO:0000313" key="4">
    <source>
        <dbReference type="EMBL" id="CDW89757.1"/>
    </source>
</evidence>
<feature type="compositionally biased region" description="Polar residues" evidence="2">
    <location>
        <begin position="437"/>
        <end position="470"/>
    </location>
</feature>
<keyword evidence="1" id="KW-0175">Coiled coil</keyword>
<evidence type="ECO:0000256" key="1">
    <source>
        <dbReference type="SAM" id="Coils"/>
    </source>
</evidence>
<reference evidence="4 5" key="1">
    <citation type="submission" date="2014-06" db="EMBL/GenBank/DDBJ databases">
        <authorList>
            <person name="Swart Estienne"/>
        </authorList>
    </citation>
    <scope>NUCLEOTIDE SEQUENCE [LARGE SCALE GENOMIC DNA]</scope>
    <source>
        <strain evidence="4 5">130c</strain>
    </source>
</reference>
<dbReference type="AlphaFoldDB" id="A0A078B903"/>
<evidence type="ECO:0000259" key="3">
    <source>
        <dbReference type="PROSITE" id="PS50222"/>
    </source>
</evidence>
<dbReference type="GO" id="GO:0005509">
    <property type="term" value="F:calcium ion binding"/>
    <property type="evidence" value="ECO:0007669"/>
    <property type="project" value="InterPro"/>
</dbReference>
<dbReference type="EMBL" id="CCKQ01017858">
    <property type="protein sequence ID" value="CDW89757.1"/>
    <property type="molecule type" value="Genomic_DNA"/>
</dbReference>
<dbReference type="PANTHER" id="PTHR47026">
    <property type="entry name" value="PIGMENTOSA GTPASE REGULATOR-LIKE PROTEIN, PUTATIVE-RELATED"/>
    <property type="match status" value="1"/>
</dbReference>
<protein>
    <submittedName>
        <fullName evidence="4">Ca2+-binding protein (Ef-hand superfamily)</fullName>
    </submittedName>
</protein>
<dbReference type="CDD" id="cd00051">
    <property type="entry name" value="EFh"/>
    <property type="match status" value="1"/>
</dbReference>
<feature type="coiled-coil region" evidence="1">
    <location>
        <begin position="194"/>
        <end position="287"/>
    </location>
</feature>